<dbReference type="InterPro" id="IPR009071">
    <property type="entry name" value="HMG_box_dom"/>
</dbReference>
<feature type="domain" description="HMG box" evidence="6">
    <location>
        <begin position="141"/>
        <end position="209"/>
    </location>
</feature>
<dbReference type="GO" id="GO:0000978">
    <property type="term" value="F:RNA polymerase II cis-regulatory region sequence-specific DNA binding"/>
    <property type="evidence" value="ECO:0007669"/>
    <property type="project" value="TreeGrafter"/>
</dbReference>
<dbReference type="PANTHER" id="PTHR10270:SF161">
    <property type="entry name" value="SEX-DETERMINING REGION Y PROTEIN"/>
    <property type="match status" value="1"/>
</dbReference>
<keyword evidence="1" id="KW-0805">Transcription regulation</keyword>
<dbReference type="FunFam" id="1.10.30.10:FF:000041">
    <property type="entry name" value="HMG box family protein"/>
    <property type="match status" value="1"/>
</dbReference>
<dbReference type="GO" id="GO:0030154">
    <property type="term" value="P:cell differentiation"/>
    <property type="evidence" value="ECO:0007669"/>
    <property type="project" value="TreeGrafter"/>
</dbReference>
<feature type="region of interest" description="Disordered" evidence="5">
    <location>
        <begin position="116"/>
        <end position="145"/>
    </location>
</feature>
<evidence type="ECO:0000313" key="8">
    <source>
        <dbReference type="Proteomes" id="UP000566819"/>
    </source>
</evidence>
<dbReference type="AlphaFoldDB" id="A0A8H4RV41"/>
<comment type="caution">
    <text evidence="7">The sequence shown here is derived from an EMBL/GenBank/DDBJ whole genome shotgun (WGS) entry which is preliminary data.</text>
</comment>
<keyword evidence="4" id="KW-0539">Nucleus</keyword>
<feature type="compositionally biased region" description="Basic and acidic residues" evidence="5">
    <location>
        <begin position="124"/>
        <end position="138"/>
    </location>
</feature>
<evidence type="ECO:0000256" key="1">
    <source>
        <dbReference type="ARBA" id="ARBA00023015"/>
    </source>
</evidence>
<dbReference type="PANTHER" id="PTHR10270">
    <property type="entry name" value="SOX TRANSCRIPTION FACTOR"/>
    <property type="match status" value="1"/>
</dbReference>
<dbReference type="EMBL" id="JAAMPI010000109">
    <property type="protein sequence ID" value="KAF4635605.1"/>
    <property type="molecule type" value="Genomic_DNA"/>
</dbReference>
<evidence type="ECO:0000256" key="5">
    <source>
        <dbReference type="SAM" id="MobiDB-lite"/>
    </source>
</evidence>
<name>A0A8H4RV41_9HELO</name>
<evidence type="ECO:0000256" key="3">
    <source>
        <dbReference type="ARBA" id="ARBA00023163"/>
    </source>
</evidence>
<dbReference type="GO" id="GO:0000122">
    <property type="term" value="P:negative regulation of transcription by RNA polymerase II"/>
    <property type="evidence" value="ECO:0007669"/>
    <property type="project" value="TreeGrafter"/>
</dbReference>
<dbReference type="InterPro" id="IPR050140">
    <property type="entry name" value="SRY-related_HMG-box_TF-like"/>
</dbReference>
<dbReference type="SMART" id="SM00398">
    <property type="entry name" value="HMG"/>
    <property type="match status" value="1"/>
</dbReference>
<dbReference type="OrthoDB" id="6247875at2759"/>
<dbReference type="CDD" id="cd01389">
    <property type="entry name" value="HMG-box_ROX1-like"/>
    <property type="match status" value="1"/>
</dbReference>
<dbReference type="Gene3D" id="1.10.30.10">
    <property type="entry name" value="High mobility group box domain"/>
    <property type="match status" value="1"/>
</dbReference>
<protein>
    <recommendedName>
        <fullName evidence="6">HMG box domain-containing protein</fullName>
    </recommendedName>
</protein>
<evidence type="ECO:0000256" key="4">
    <source>
        <dbReference type="PROSITE-ProRule" id="PRU00267"/>
    </source>
</evidence>
<organism evidence="7 8">
    <name type="scientific">Cudoniella acicularis</name>
    <dbReference type="NCBI Taxonomy" id="354080"/>
    <lineage>
        <taxon>Eukaryota</taxon>
        <taxon>Fungi</taxon>
        <taxon>Dikarya</taxon>
        <taxon>Ascomycota</taxon>
        <taxon>Pezizomycotina</taxon>
        <taxon>Leotiomycetes</taxon>
        <taxon>Helotiales</taxon>
        <taxon>Tricladiaceae</taxon>
        <taxon>Cudoniella</taxon>
    </lineage>
</organism>
<evidence type="ECO:0000259" key="6">
    <source>
        <dbReference type="PROSITE" id="PS50118"/>
    </source>
</evidence>
<dbReference type="InterPro" id="IPR036910">
    <property type="entry name" value="HMG_box_dom_sf"/>
</dbReference>
<dbReference type="Proteomes" id="UP000566819">
    <property type="component" value="Unassembled WGS sequence"/>
</dbReference>
<evidence type="ECO:0000313" key="7">
    <source>
        <dbReference type="EMBL" id="KAF4635605.1"/>
    </source>
</evidence>
<accession>A0A8H4RV41</accession>
<dbReference type="SUPFAM" id="SSF47095">
    <property type="entry name" value="HMG-box"/>
    <property type="match status" value="1"/>
</dbReference>
<dbReference type="GO" id="GO:0005634">
    <property type="term" value="C:nucleus"/>
    <property type="evidence" value="ECO:0007669"/>
    <property type="project" value="UniProtKB-UniRule"/>
</dbReference>
<dbReference type="PROSITE" id="PS50118">
    <property type="entry name" value="HMG_BOX_2"/>
    <property type="match status" value="1"/>
</dbReference>
<dbReference type="Pfam" id="PF00505">
    <property type="entry name" value="HMG_box"/>
    <property type="match status" value="1"/>
</dbReference>
<reference evidence="7 8" key="1">
    <citation type="submission" date="2020-03" db="EMBL/GenBank/DDBJ databases">
        <title>Draft Genome Sequence of Cudoniella acicularis.</title>
        <authorList>
            <person name="Buettner E."/>
            <person name="Kellner H."/>
        </authorList>
    </citation>
    <scope>NUCLEOTIDE SEQUENCE [LARGE SCALE GENOMIC DNA]</scope>
    <source>
        <strain evidence="7 8">DSM 108380</strain>
    </source>
</reference>
<proteinExistence type="predicted"/>
<sequence length="362" mass="39652">MSTPQQQQTVPVGLGLVRMTSNAAMLWGHLSMQLSAANTVITMHNWEFATFSDSLDLSSALTCYKEVVQVDGMFVRDGVLPRVFLGPAVWFNTQNVVHYPNGLPVLQPYPSTDPGIYNSPTPEGVERSTGETREEGKKSKIPRPPNAFILYRKHHHASVVRQNPGKHNNQISTIIGRMWALESAEVLALFKAKAEQAKLDHLQKYPGYQYQPRKPSEKKRRAKKPRVAQTASAIAAEKFAKTPQDSGKNTFVEAEGHVTLTFPLSEKTSKAVVEHNKSTSPLSAAAPSATGSQINISAHTEATDMFDVAAFGYTGPLDFTDFDNTALALDGGLGATFSADYFDDLVNIFDTGSPWENSTFFA</sequence>
<keyword evidence="3" id="KW-0804">Transcription</keyword>
<keyword evidence="2 4" id="KW-0238">DNA-binding</keyword>
<feature type="DNA-binding region" description="HMG box" evidence="4">
    <location>
        <begin position="141"/>
        <end position="209"/>
    </location>
</feature>
<keyword evidence="8" id="KW-1185">Reference proteome</keyword>
<gene>
    <name evidence="7" type="ORF">G7Y89_g2484</name>
</gene>
<dbReference type="GO" id="GO:0001228">
    <property type="term" value="F:DNA-binding transcription activator activity, RNA polymerase II-specific"/>
    <property type="evidence" value="ECO:0007669"/>
    <property type="project" value="TreeGrafter"/>
</dbReference>
<evidence type="ECO:0000256" key="2">
    <source>
        <dbReference type="ARBA" id="ARBA00023125"/>
    </source>
</evidence>